<comment type="caution">
    <text evidence="1">The sequence shown here is derived from an EMBL/GenBank/DDBJ whole genome shotgun (WGS) entry which is preliminary data.</text>
</comment>
<sequence>MHSKWGSRVCSSLPEDEEGVLTFPGLHPLQGKVKRGERQEGNRSVEDLEIFSIKISLFLRNTDEPKCIMMSSYARGTFSEEENYVHAFSADTRLTNSSVFQKIENVIEGLLTKDPLLQIDKLEFYS</sequence>
<evidence type="ECO:0000313" key="2">
    <source>
        <dbReference type="Proteomes" id="UP001054945"/>
    </source>
</evidence>
<dbReference type="AlphaFoldDB" id="A0AAV4X8H8"/>
<keyword evidence="2" id="KW-1185">Reference proteome</keyword>
<reference evidence="1 2" key="1">
    <citation type="submission" date="2021-06" db="EMBL/GenBank/DDBJ databases">
        <title>Caerostris extrusa draft genome.</title>
        <authorList>
            <person name="Kono N."/>
            <person name="Arakawa K."/>
        </authorList>
    </citation>
    <scope>NUCLEOTIDE SEQUENCE [LARGE SCALE GENOMIC DNA]</scope>
</reference>
<organism evidence="1 2">
    <name type="scientific">Caerostris extrusa</name>
    <name type="common">Bark spider</name>
    <name type="synonym">Caerostris bankana</name>
    <dbReference type="NCBI Taxonomy" id="172846"/>
    <lineage>
        <taxon>Eukaryota</taxon>
        <taxon>Metazoa</taxon>
        <taxon>Ecdysozoa</taxon>
        <taxon>Arthropoda</taxon>
        <taxon>Chelicerata</taxon>
        <taxon>Arachnida</taxon>
        <taxon>Araneae</taxon>
        <taxon>Araneomorphae</taxon>
        <taxon>Entelegynae</taxon>
        <taxon>Araneoidea</taxon>
        <taxon>Araneidae</taxon>
        <taxon>Caerostris</taxon>
    </lineage>
</organism>
<protein>
    <submittedName>
        <fullName evidence="1">Uncharacterized protein</fullName>
    </submittedName>
</protein>
<gene>
    <name evidence="1" type="ORF">CEXT_651791</name>
</gene>
<evidence type="ECO:0000313" key="1">
    <source>
        <dbReference type="EMBL" id="GIY90788.1"/>
    </source>
</evidence>
<proteinExistence type="predicted"/>
<dbReference type="Proteomes" id="UP001054945">
    <property type="component" value="Unassembled WGS sequence"/>
</dbReference>
<dbReference type="EMBL" id="BPLR01017349">
    <property type="protein sequence ID" value="GIY90788.1"/>
    <property type="molecule type" value="Genomic_DNA"/>
</dbReference>
<name>A0AAV4X8H8_CAEEX</name>
<accession>A0AAV4X8H8</accession>